<keyword evidence="1" id="KW-1133">Transmembrane helix</keyword>
<gene>
    <name evidence="2" type="ORF">S03H2_07001</name>
</gene>
<keyword evidence="1" id="KW-0812">Transmembrane</keyword>
<organism evidence="2">
    <name type="scientific">marine sediment metagenome</name>
    <dbReference type="NCBI Taxonomy" id="412755"/>
    <lineage>
        <taxon>unclassified sequences</taxon>
        <taxon>metagenomes</taxon>
        <taxon>ecological metagenomes</taxon>
    </lineage>
</organism>
<keyword evidence="1" id="KW-0472">Membrane</keyword>
<comment type="caution">
    <text evidence="2">The sequence shown here is derived from an EMBL/GenBank/DDBJ whole genome shotgun (WGS) entry which is preliminary data.</text>
</comment>
<name>X1FJV7_9ZZZZ</name>
<reference evidence="2" key="1">
    <citation type="journal article" date="2014" name="Front. Microbiol.">
        <title>High frequency of phylogenetically diverse reductive dehalogenase-homologous genes in deep subseafloor sedimentary metagenomes.</title>
        <authorList>
            <person name="Kawai M."/>
            <person name="Futagami T."/>
            <person name="Toyoda A."/>
            <person name="Takaki Y."/>
            <person name="Nishi S."/>
            <person name="Hori S."/>
            <person name="Arai W."/>
            <person name="Tsubouchi T."/>
            <person name="Morono Y."/>
            <person name="Uchiyama I."/>
            <person name="Ito T."/>
            <person name="Fujiyama A."/>
            <person name="Inagaki F."/>
            <person name="Takami H."/>
        </authorList>
    </citation>
    <scope>NUCLEOTIDE SEQUENCE</scope>
    <source>
        <strain evidence="2">Expedition CK06-06</strain>
    </source>
</reference>
<sequence length="180" mass="20602">GRSTITFFPTKKGYTVSNLPQRKFSTKAAELSKLKKEIIQKFNEIKGKFNLKDLFKEALETKSPLIFCACLLLILILLVKKITEGIAEIKLLSQVIPTDATSTYIELALIVFVGMCFGLLTKYINKIPKYITGPNNNLDEYANYIQTYNQYVSQMDKKEQKSLLDFLKETLDEINKKNKT</sequence>
<evidence type="ECO:0000256" key="1">
    <source>
        <dbReference type="SAM" id="Phobius"/>
    </source>
</evidence>
<evidence type="ECO:0000313" key="2">
    <source>
        <dbReference type="EMBL" id="GAH21048.1"/>
    </source>
</evidence>
<feature type="transmembrane region" description="Helical" evidence="1">
    <location>
        <begin position="103"/>
        <end position="120"/>
    </location>
</feature>
<feature type="non-terminal residue" evidence="2">
    <location>
        <position position="1"/>
    </location>
</feature>
<protein>
    <submittedName>
        <fullName evidence="2">Uncharacterized protein</fullName>
    </submittedName>
</protein>
<proteinExistence type="predicted"/>
<accession>X1FJV7</accession>
<dbReference type="AlphaFoldDB" id="X1FJV7"/>
<dbReference type="EMBL" id="BARU01003162">
    <property type="protein sequence ID" value="GAH21048.1"/>
    <property type="molecule type" value="Genomic_DNA"/>
</dbReference>
<feature type="transmembrane region" description="Helical" evidence="1">
    <location>
        <begin position="65"/>
        <end position="83"/>
    </location>
</feature>